<gene>
    <name evidence="4" type="ORF">ATP06_0236015</name>
    <name evidence="3" type="ORF">AVL48_26360</name>
</gene>
<evidence type="ECO:0000256" key="1">
    <source>
        <dbReference type="SAM" id="Coils"/>
    </source>
</evidence>
<dbReference type="Proteomes" id="UP000186883">
    <property type="component" value="Unassembled WGS sequence"/>
</dbReference>
<dbReference type="EMBL" id="LQCI01000007">
    <property type="protein sequence ID" value="KZB86568.1"/>
    <property type="molecule type" value="Genomic_DNA"/>
</dbReference>
<dbReference type="OrthoDB" id="3621880at2"/>
<keyword evidence="6" id="KW-1185">Reference proteome</keyword>
<reference evidence="3 5" key="1">
    <citation type="submission" date="2015-12" db="EMBL/GenBank/DDBJ databases">
        <title>Amycolatopsis regifaucium genome sequencing and assembly.</title>
        <authorList>
            <person name="Mayilraj S."/>
        </authorList>
    </citation>
    <scope>NUCLEOTIDE SEQUENCE [LARGE SCALE GENOMIC DNA]</scope>
    <source>
        <strain evidence="3 5">GY080</strain>
    </source>
</reference>
<evidence type="ECO:0000313" key="6">
    <source>
        <dbReference type="Proteomes" id="UP000186883"/>
    </source>
</evidence>
<feature type="coiled-coil region" evidence="1">
    <location>
        <begin position="199"/>
        <end position="317"/>
    </location>
</feature>
<feature type="region of interest" description="Disordered" evidence="2">
    <location>
        <begin position="108"/>
        <end position="166"/>
    </location>
</feature>
<sequence>MIETDADEVRLCALEGCENPLPPPAVDAEGKRKGGRPSAYCGKAHADAASRARRAAAVASVADPLLEVRRIADEFTPAAASLVELLDAMRSRFDDAATAALGRVTEAENEAATARREAEDAQQAATKADAARATALASSRDDKMAKAKAEHTAEQALKDAEETRQRSWAEVAAHERARGAAEAATVAAERARDALVSDLRTLREDFAAVRAEKTRLTAELGERDTALARAVAELEALLDRLDEARARVTVSEKDCAAARAESATLRGDLDRVRAELAREHTTRSLAEARAMALAEELERAQARAAADQARYDDVVRQLAELARPPAVEDKPADPDPSARDADTSVS</sequence>
<feature type="compositionally biased region" description="Basic and acidic residues" evidence="2">
    <location>
        <begin position="139"/>
        <end position="166"/>
    </location>
</feature>
<reference evidence="4 6" key="2">
    <citation type="submission" date="2016-11" db="EMBL/GenBank/DDBJ databases">
        <title>Genome sequencing of Amycolatopsis regifaucium.</title>
        <authorList>
            <person name="Mayilraj S."/>
            <person name="Kaur N."/>
        </authorList>
    </citation>
    <scope>NUCLEOTIDE SEQUENCE [LARGE SCALE GENOMIC DNA]</scope>
    <source>
        <strain evidence="4 6">GY080</strain>
    </source>
</reference>
<proteinExistence type="predicted"/>
<comment type="caution">
    <text evidence="3">The sequence shown here is derived from an EMBL/GenBank/DDBJ whole genome shotgun (WGS) entry which is preliminary data.</text>
</comment>
<organism evidence="3 5">
    <name type="scientific">Amycolatopsis regifaucium</name>
    <dbReference type="NCBI Taxonomy" id="546365"/>
    <lineage>
        <taxon>Bacteria</taxon>
        <taxon>Bacillati</taxon>
        <taxon>Actinomycetota</taxon>
        <taxon>Actinomycetes</taxon>
        <taxon>Pseudonocardiales</taxon>
        <taxon>Pseudonocardiaceae</taxon>
        <taxon>Amycolatopsis</taxon>
    </lineage>
</organism>
<feature type="region of interest" description="Disordered" evidence="2">
    <location>
        <begin position="320"/>
        <end position="346"/>
    </location>
</feature>
<dbReference type="Proteomes" id="UP000076321">
    <property type="component" value="Unassembled WGS sequence"/>
</dbReference>
<keyword evidence="1" id="KW-0175">Coiled coil</keyword>
<dbReference type="RefSeq" id="WP_061988032.1">
    <property type="nucleotide sequence ID" value="NZ_FOPQ01000016.1"/>
</dbReference>
<feature type="region of interest" description="Disordered" evidence="2">
    <location>
        <begin position="20"/>
        <end position="41"/>
    </location>
</feature>
<feature type="compositionally biased region" description="Basic and acidic residues" evidence="2">
    <location>
        <begin position="326"/>
        <end position="346"/>
    </location>
</feature>
<name>A0A154MQK3_9PSEU</name>
<evidence type="ECO:0000313" key="4">
    <source>
        <dbReference type="EMBL" id="OKA03513.1"/>
    </source>
</evidence>
<protein>
    <submittedName>
        <fullName evidence="3">Uncharacterized protein</fullName>
    </submittedName>
</protein>
<evidence type="ECO:0000313" key="3">
    <source>
        <dbReference type="EMBL" id="KZB86568.1"/>
    </source>
</evidence>
<feature type="compositionally biased region" description="Low complexity" evidence="2">
    <location>
        <begin position="121"/>
        <end position="138"/>
    </location>
</feature>
<evidence type="ECO:0000256" key="2">
    <source>
        <dbReference type="SAM" id="MobiDB-lite"/>
    </source>
</evidence>
<accession>A0A154MQK3</accession>
<evidence type="ECO:0000313" key="5">
    <source>
        <dbReference type="Proteomes" id="UP000076321"/>
    </source>
</evidence>
<dbReference type="AlphaFoldDB" id="A0A154MQK3"/>
<dbReference type="EMBL" id="LOBU02000031">
    <property type="protein sequence ID" value="OKA03513.1"/>
    <property type="molecule type" value="Genomic_DNA"/>
</dbReference>